<comment type="caution">
    <text evidence="11">The sequence shown here is derived from an EMBL/GenBank/DDBJ whole genome shotgun (WGS) entry which is preliminary data.</text>
</comment>
<keyword evidence="5 8" id="KW-0326">Glycosidase</keyword>
<dbReference type="Gene3D" id="2.60.120.200">
    <property type="match status" value="1"/>
</dbReference>
<dbReference type="Proteomes" id="UP000822688">
    <property type="component" value="Chromosome 10"/>
</dbReference>
<keyword evidence="8" id="KW-0961">Cell wall biogenesis/degradation</keyword>
<dbReference type="PANTHER" id="PTHR31062">
    <property type="entry name" value="XYLOGLUCAN ENDOTRANSGLUCOSYLASE/HYDROLASE PROTEIN 8-RELATED"/>
    <property type="match status" value="1"/>
</dbReference>
<dbReference type="Pfam" id="PF00722">
    <property type="entry name" value="Glyco_hydro_16"/>
    <property type="match status" value="1"/>
</dbReference>
<dbReference type="GO" id="GO:0048046">
    <property type="term" value="C:apoplast"/>
    <property type="evidence" value="ECO:0007669"/>
    <property type="project" value="UniProtKB-SubCell"/>
</dbReference>
<evidence type="ECO:0000256" key="9">
    <source>
        <dbReference type="SAM" id="Phobius"/>
    </source>
</evidence>
<evidence type="ECO:0000313" key="12">
    <source>
        <dbReference type="Proteomes" id="UP000822688"/>
    </source>
</evidence>
<evidence type="ECO:0000256" key="3">
    <source>
        <dbReference type="ARBA" id="ARBA00023157"/>
    </source>
</evidence>
<feature type="glycosylation site" description="N-linked (GlcNAc...) asparagine" evidence="7">
    <location>
        <position position="137"/>
    </location>
</feature>
<evidence type="ECO:0000256" key="1">
    <source>
        <dbReference type="ARBA" id="ARBA00022679"/>
    </source>
</evidence>
<evidence type="ECO:0000313" key="11">
    <source>
        <dbReference type="EMBL" id="KAG0560167.1"/>
    </source>
</evidence>
<feature type="transmembrane region" description="Helical" evidence="9">
    <location>
        <begin position="21"/>
        <end position="43"/>
    </location>
</feature>
<dbReference type="InterPro" id="IPR008263">
    <property type="entry name" value="GH16_AS"/>
</dbReference>
<dbReference type="InterPro" id="IPR016455">
    <property type="entry name" value="XTH"/>
</dbReference>
<dbReference type="GO" id="GO:0004553">
    <property type="term" value="F:hydrolase activity, hydrolyzing O-glycosyl compounds"/>
    <property type="evidence" value="ECO:0007669"/>
    <property type="project" value="InterPro"/>
</dbReference>
<dbReference type="GO" id="GO:0010411">
    <property type="term" value="P:xyloglucan metabolic process"/>
    <property type="evidence" value="ECO:0007669"/>
    <property type="project" value="InterPro"/>
</dbReference>
<keyword evidence="9" id="KW-0472">Membrane</keyword>
<evidence type="ECO:0000256" key="2">
    <source>
        <dbReference type="ARBA" id="ARBA00022801"/>
    </source>
</evidence>
<feature type="domain" description="GH16" evidence="10">
    <location>
        <begin position="6"/>
        <end position="243"/>
    </location>
</feature>
<protein>
    <recommendedName>
        <fullName evidence="8">Xyloglucan endotransglucosylase/hydrolase</fullName>
        <ecNumber evidence="8">2.4.1.207</ecNumber>
    </recommendedName>
</protein>
<evidence type="ECO:0000256" key="6">
    <source>
        <dbReference type="PIRSR" id="PIRSR005604-1"/>
    </source>
</evidence>
<gene>
    <name evidence="11" type="ORF">KC19_10G159000</name>
</gene>
<evidence type="ECO:0000256" key="5">
    <source>
        <dbReference type="ARBA" id="ARBA00023295"/>
    </source>
</evidence>
<dbReference type="GO" id="GO:0016762">
    <property type="term" value="F:xyloglucan:xyloglucosyl transferase activity"/>
    <property type="evidence" value="ECO:0007669"/>
    <property type="project" value="UniProtKB-EC"/>
</dbReference>
<comment type="function">
    <text evidence="8">Catalyzes xyloglucan endohydrolysis (XEH) and/or endotransglycosylation (XET). Cleaves and religates xyloglucan polymers, an essential constituent of the primary cell wall, and thereby participates in cell wall construction of growing tissues.</text>
</comment>
<dbReference type="CDD" id="cd02176">
    <property type="entry name" value="GH16_XET"/>
    <property type="match status" value="1"/>
</dbReference>
<name>A0A8T0GNJ7_CERPU</name>
<dbReference type="GO" id="GO:0071555">
    <property type="term" value="P:cell wall organization"/>
    <property type="evidence" value="ECO:0007669"/>
    <property type="project" value="UniProtKB-KW"/>
</dbReference>
<keyword evidence="12" id="KW-1185">Reference proteome</keyword>
<dbReference type="InterPro" id="IPR013320">
    <property type="entry name" value="ConA-like_dom_sf"/>
</dbReference>
<sequence length="327" mass="36995">MTEADTKQEAKKVPAWRRKKVGCCIVLGCIILIIVIAVVISVATKHKKHAVGGEFSKDFTVSWAPNHTRLSNHGRRLELFLDPESGSGFKSNNAFLFGSISMDIKLVPADSAGTVTAYYLFSEAANHDELDFEFLGNSSGEPYILQTNVFANGTGEREQRINLWFDPTTDYHRYGVLWNRRQIVFLVDDLPIRVFTNNEDMGMAYPNQQPMRLYSSLWNGDKWATQGGRVKIDWTHAPFIASYQNYHLDACPATDSLAPCASPVANQWWDQPEYQTLSATKQDKLRWVEQNYMVYNYCSDMKRNNGTVPSECTRNSAGFLGLDSLPH</sequence>
<comment type="PTM">
    <text evidence="8">Contains at least one intrachain disulfide bond essential for its enzymatic activity.</text>
</comment>
<feature type="active site" description="Proton donor" evidence="6">
    <location>
        <position position="133"/>
    </location>
</feature>
<dbReference type="PROSITE" id="PS01034">
    <property type="entry name" value="GH16_1"/>
    <property type="match status" value="1"/>
</dbReference>
<proteinExistence type="inferred from homology"/>
<keyword evidence="4" id="KW-0325">Glycoprotein</keyword>
<dbReference type="EC" id="2.4.1.207" evidence="8"/>
<keyword evidence="2 8" id="KW-0378">Hydrolase</keyword>
<feature type="active site" description="Nucleophile" evidence="6">
    <location>
        <position position="129"/>
    </location>
</feature>
<evidence type="ECO:0000256" key="8">
    <source>
        <dbReference type="RuleBase" id="RU361120"/>
    </source>
</evidence>
<accession>A0A8T0GNJ7</accession>
<dbReference type="InterPro" id="IPR000757">
    <property type="entry name" value="Beta-glucanase-like"/>
</dbReference>
<dbReference type="PIRSF" id="PIRSF005604">
    <property type="entry name" value="XET"/>
    <property type="match status" value="1"/>
</dbReference>
<comment type="subcellular location">
    <subcellularLocation>
        <location evidence="8">Secreted</location>
        <location evidence="8">Cell wall</location>
    </subcellularLocation>
    <subcellularLocation>
        <location evidence="8">Secreted</location>
        <location evidence="8">Extracellular space</location>
        <location evidence="8">Apoplast</location>
    </subcellularLocation>
</comment>
<keyword evidence="8" id="KW-0134">Cell wall</keyword>
<dbReference type="GO" id="GO:0042546">
    <property type="term" value="P:cell wall biogenesis"/>
    <property type="evidence" value="ECO:0007669"/>
    <property type="project" value="InterPro"/>
</dbReference>
<evidence type="ECO:0000256" key="4">
    <source>
        <dbReference type="ARBA" id="ARBA00023180"/>
    </source>
</evidence>
<reference evidence="11" key="1">
    <citation type="submission" date="2020-06" db="EMBL/GenBank/DDBJ databases">
        <title>WGS assembly of Ceratodon purpureus strain R40.</title>
        <authorList>
            <person name="Carey S.B."/>
            <person name="Jenkins J."/>
            <person name="Shu S."/>
            <person name="Lovell J.T."/>
            <person name="Sreedasyam A."/>
            <person name="Maumus F."/>
            <person name="Tiley G.P."/>
            <person name="Fernandez-Pozo N."/>
            <person name="Barry K."/>
            <person name="Chen C."/>
            <person name="Wang M."/>
            <person name="Lipzen A."/>
            <person name="Daum C."/>
            <person name="Saski C.A."/>
            <person name="Payton A.C."/>
            <person name="Mcbreen J.C."/>
            <person name="Conrad R.E."/>
            <person name="Kollar L.M."/>
            <person name="Olsson S."/>
            <person name="Huttunen S."/>
            <person name="Landis J.B."/>
            <person name="Wickett N.J."/>
            <person name="Johnson M.G."/>
            <person name="Rensing S.A."/>
            <person name="Grimwood J."/>
            <person name="Schmutz J."/>
            <person name="Mcdaniel S.F."/>
        </authorList>
    </citation>
    <scope>NUCLEOTIDE SEQUENCE</scope>
    <source>
        <strain evidence="11">R40</strain>
    </source>
</reference>
<keyword evidence="8" id="KW-0964">Secreted</keyword>
<keyword evidence="1 8" id="KW-0808">Transferase</keyword>
<dbReference type="EMBL" id="CM026431">
    <property type="protein sequence ID" value="KAG0560167.1"/>
    <property type="molecule type" value="Genomic_DNA"/>
</dbReference>
<keyword evidence="8" id="KW-0052">Apoplast</keyword>
<dbReference type="FunFam" id="2.60.120.200:FF:000025">
    <property type="entry name" value="Xyloglucan endotransglucosylase/hydrolase"/>
    <property type="match status" value="1"/>
</dbReference>
<dbReference type="InterPro" id="IPR044791">
    <property type="entry name" value="Beta-glucanase/XTH"/>
</dbReference>
<keyword evidence="3" id="KW-1015">Disulfide bond</keyword>
<organism evidence="11 12">
    <name type="scientific">Ceratodon purpureus</name>
    <name type="common">Fire moss</name>
    <name type="synonym">Dicranum purpureum</name>
    <dbReference type="NCBI Taxonomy" id="3225"/>
    <lineage>
        <taxon>Eukaryota</taxon>
        <taxon>Viridiplantae</taxon>
        <taxon>Streptophyta</taxon>
        <taxon>Embryophyta</taxon>
        <taxon>Bryophyta</taxon>
        <taxon>Bryophytina</taxon>
        <taxon>Bryopsida</taxon>
        <taxon>Dicranidae</taxon>
        <taxon>Pseudoditrichales</taxon>
        <taxon>Ditrichaceae</taxon>
        <taxon>Ceratodon</taxon>
    </lineage>
</organism>
<keyword evidence="9" id="KW-1133">Transmembrane helix</keyword>
<dbReference type="InterPro" id="IPR010713">
    <property type="entry name" value="XET_C"/>
</dbReference>
<dbReference type="PROSITE" id="PS51762">
    <property type="entry name" value="GH16_2"/>
    <property type="match status" value="1"/>
</dbReference>
<evidence type="ECO:0000256" key="7">
    <source>
        <dbReference type="PIRSR" id="PIRSR005604-2"/>
    </source>
</evidence>
<dbReference type="Pfam" id="PF06955">
    <property type="entry name" value="XET_C"/>
    <property type="match status" value="1"/>
</dbReference>
<evidence type="ECO:0000259" key="10">
    <source>
        <dbReference type="PROSITE" id="PS51762"/>
    </source>
</evidence>
<comment type="similarity">
    <text evidence="8">Belongs to the glycosyl hydrolase 16 family.</text>
</comment>
<dbReference type="AlphaFoldDB" id="A0A8T0GNJ7"/>
<dbReference type="SUPFAM" id="SSF49899">
    <property type="entry name" value="Concanavalin A-like lectins/glucanases"/>
    <property type="match status" value="1"/>
</dbReference>
<keyword evidence="9" id="KW-0812">Transmembrane</keyword>